<sequence length="223" mass="25550">MANQLNVTTQRIDDVVLLLHVMIQINLPELLNTHLPHHWKQEGLDWSWVIVIWLAYILSEGDHRKVVVREWVQQRQTMLEQLCGLQLRETDFTDDRLGIVLRTLSELSIWQEIETALSRQTISIYQLPVSCVRLDATTVSGDHELRDEGLFQFGHSKDKPSLPHLKAMLASLDPLGMPLATHIVSGEQADDGLYLPIFEQVRQSFETEGLLWVGDCKMEADGY</sequence>
<dbReference type="Proteomes" id="UP000625316">
    <property type="component" value="Unassembled WGS sequence"/>
</dbReference>
<dbReference type="RefSeq" id="WP_264325269.1">
    <property type="nucleotide sequence ID" value="NZ_JADEXQ010000036.1"/>
</dbReference>
<dbReference type="EMBL" id="JADEXQ010000036">
    <property type="protein sequence ID" value="MBE9030443.1"/>
    <property type="molecule type" value="Genomic_DNA"/>
</dbReference>
<evidence type="ECO:0000313" key="1">
    <source>
        <dbReference type="EMBL" id="MBE9030443.1"/>
    </source>
</evidence>
<proteinExistence type="predicted"/>
<accession>A0A928VMJ4</accession>
<organism evidence="1 2">
    <name type="scientific">Romeriopsis navalis LEGE 11480</name>
    <dbReference type="NCBI Taxonomy" id="2777977"/>
    <lineage>
        <taxon>Bacteria</taxon>
        <taxon>Bacillati</taxon>
        <taxon>Cyanobacteriota</taxon>
        <taxon>Cyanophyceae</taxon>
        <taxon>Leptolyngbyales</taxon>
        <taxon>Leptolyngbyaceae</taxon>
        <taxon>Romeriopsis</taxon>
        <taxon>Romeriopsis navalis</taxon>
    </lineage>
</organism>
<reference evidence="1" key="1">
    <citation type="submission" date="2020-10" db="EMBL/GenBank/DDBJ databases">
        <authorList>
            <person name="Castelo-Branco R."/>
            <person name="Eusebio N."/>
            <person name="Adriana R."/>
            <person name="Vieira A."/>
            <person name="Brugerolle De Fraissinette N."/>
            <person name="Rezende De Castro R."/>
            <person name="Schneider M.P."/>
            <person name="Vasconcelos V."/>
            <person name="Leao P.N."/>
        </authorList>
    </citation>
    <scope>NUCLEOTIDE SEQUENCE</scope>
    <source>
        <strain evidence="1">LEGE 11480</strain>
    </source>
</reference>
<comment type="caution">
    <text evidence="1">The sequence shown here is derived from an EMBL/GenBank/DDBJ whole genome shotgun (WGS) entry which is preliminary data.</text>
</comment>
<gene>
    <name evidence="1" type="ORF">IQ266_11940</name>
</gene>
<name>A0A928VMJ4_9CYAN</name>
<dbReference type="AlphaFoldDB" id="A0A928VMJ4"/>
<protein>
    <submittedName>
        <fullName evidence="1">DUF4277 domain-containing protein</fullName>
    </submittedName>
</protein>
<keyword evidence="2" id="KW-1185">Reference proteome</keyword>
<evidence type="ECO:0000313" key="2">
    <source>
        <dbReference type="Proteomes" id="UP000625316"/>
    </source>
</evidence>